<feature type="compositionally biased region" description="Basic and acidic residues" evidence="1">
    <location>
        <begin position="7"/>
        <end position="20"/>
    </location>
</feature>
<feature type="compositionally biased region" description="Basic and acidic residues" evidence="1">
    <location>
        <begin position="148"/>
        <end position="160"/>
    </location>
</feature>
<keyword evidence="3" id="KW-1185">Reference proteome</keyword>
<proteinExistence type="predicted"/>
<feature type="compositionally biased region" description="Polar residues" evidence="1">
    <location>
        <begin position="78"/>
        <end position="88"/>
    </location>
</feature>
<dbReference type="InParanoid" id="W4KN76"/>
<evidence type="ECO:0000313" key="3">
    <source>
        <dbReference type="Proteomes" id="UP000030671"/>
    </source>
</evidence>
<gene>
    <name evidence="2" type="ORF">HETIRDRAFT_431601</name>
</gene>
<feature type="region of interest" description="Disordered" evidence="1">
    <location>
        <begin position="122"/>
        <end position="282"/>
    </location>
</feature>
<feature type="region of interest" description="Disordered" evidence="1">
    <location>
        <begin position="56"/>
        <end position="92"/>
    </location>
</feature>
<evidence type="ECO:0000313" key="2">
    <source>
        <dbReference type="EMBL" id="ETW87174.1"/>
    </source>
</evidence>
<dbReference type="Proteomes" id="UP000030671">
    <property type="component" value="Unassembled WGS sequence"/>
</dbReference>
<dbReference type="GeneID" id="20674549"/>
<feature type="compositionally biased region" description="Basic and acidic residues" evidence="1">
    <location>
        <begin position="58"/>
        <end position="68"/>
    </location>
</feature>
<feature type="region of interest" description="Disordered" evidence="1">
    <location>
        <begin position="1"/>
        <end position="21"/>
    </location>
</feature>
<accession>W4KN76</accession>
<protein>
    <submittedName>
        <fullName evidence="2">Uncharacterized protein</fullName>
    </submittedName>
</protein>
<dbReference type="HOGENOM" id="CLU_987143_0_0_1"/>
<reference evidence="2 3" key="1">
    <citation type="journal article" date="2012" name="New Phytol.">
        <title>Insight into trade-off between wood decay and parasitism from the genome of a fungal forest pathogen.</title>
        <authorList>
            <person name="Olson A."/>
            <person name="Aerts A."/>
            <person name="Asiegbu F."/>
            <person name="Belbahri L."/>
            <person name="Bouzid O."/>
            <person name="Broberg A."/>
            <person name="Canback B."/>
            <person name="Coutinho P.M."/>
            <person name="Cullen D."/>
            <person name="Dalman K."/>
            <person name="Deflorio G."/>
            <person name="van Diepen L.T."/>
            <person name="Dunand C."/>
            <person name="Duplessis S."/>
            <person name="Durling M."/>
            <person name="Gonthier P."/>
            <person name="Grimwood J."/>
            <person name="Fossdal C.G."/>
            <person name="Hansson D."/>
            <person name="Henrissat B."/>
            <person name="Hietala A."/>
            <person name="Himmelstrand K."/>
            <person name="Hoffmeister D."/>
            <person name="Hogberg N."/>
            <person name="James T.Y."/>
            <person name="Karlsson M."/>
            <person name="Kohler A."/>
            <person name="Kues U."/>
            <person name="Lee Y.H."/>
            <person name="Lin Y.C."/>
            <person name="Lind M."/>
            <person name="Lindquist E."/>
            <person name="Lombard V."/>
            <person name="Lucas S."/>
            <person name="Lunden K."/>
            <person name="Morin E."/>
            <person name="Murat C."/>
            <person name="Park J."/>
            <person name="Raffaello T."/>
            <person name="Rouze P."/>
            <person name="Salamov A."/>
            <person name="Schmutz J."/>
            <person name="Solheim H."/>
            <person name="Stahlberg J."/>
            <person name="Velez H."/>
            <person name="de Vries R.P."/>
            <person name="Wiebenga A."/>
            <person name="Woodward S."/>
            <person name="Yakovlev I."/>
            <person name="Garbelotto M."/>
            <person name="Martin F."/>
            <person name="Grigoriev I.V."/>
            <person name="Stenlid J."/>
        </authorList>
    </citation>
    <scope>NUCLEOTIDE SEQUENCE [LARGE SCALE GENOMIC DNA]</scope>
    <source>
        <strain evidence="2 3">TC 32-1</strain>
    </source>
</reference>
<dbReference type="RefSeq" id="XP_009541107.1">
    <property type="nucleotide sequence ID" value="XM_009542812.1"/>
</dbReference>
<organism evidence="2 3">
    <name type="scientific">Heterobasidion irregulare (strain TC 32-1)</name>
    <dbReference type="NCBI Taxonomy" id="747525"/>
    <lineage>
        <taxon>Eukaryota</taxon>
        <taxon>Fungi</taxon>
        <taxon>Dikarya</taxon>
        <taxon>Basidiomycota</taxon>
        <taxon>Agaricomycotina</taxon>
        <taxon>Agaricomycetes</taxon>
        <taxon>Russulales</taxon>
        <taxon>Bondarzewiaceae</taxon>
        <taxon>Heterobasidion</taxon>
        <taxon>Heterobasidion annosum species complex</taxon>
    </lineage>
</organism>
<evidence type="ECO:0000256" key="1">
    <source>
        <dbReference type="SAM" id="MobiDB-lite"/>
    </source>
</evidence>
<dbReference type="KEGG" id="hir:HETIRDRAFT_431601"/>
<feature type="compositionally biased region" description="Basic and acidic residues" evidence="1">
    <location>
        <begin position="172"/>
        <end position="196"/>
    </location>
</feature>
<name>W4KN76_HETIT</name>
<feature type="compositionally biased region" description="Basic and acidic residues" evidence="1">
    <location>
        <begin position="122"/>
        <end position="132"/>
    </location>
</feature>
<dbReference type="EMBL" id="KI925454">
    <property type="protein sequence ID" value="ETW87174.1"/>
    <property type="molecule type" value="Genomic_DNA"/>
</dbReference>
<sequence length="282" mass="31351">MSNAHRRGIDWGSHHAEHITDQGFQDVTATSTVPSAAAQPPTMSSPLLRLHSNFPHARTPDDHVDRLSQTRNPFADNNPDNLTQSNGPNYRYEGPFSDYYPEHRTLVSRPVGIAYSTPSEVEPTHFRAESRAESAVPSSPSVYPPSLPDEKADSFYEREAYSSPPPTSTVEEESHFDTIVLDHARDSTVPKSELTKPKRLTLDTPAENYEFTPLTPPGSSSSRSRSHGDSPVSDNSTALSSVLDDKSRRSPPRPKTQPPPEVFLRRTYSKRGFKRAPSEMRS</sequence>
<dbReference type="AlphaFoldDB" id="W4KN76"/>